<comment type="caution">
    <text evidence="2">The sequence shown here is derived from an EMBL/GenBank/DDBJ whole genome shotgun (WGS) entry which is preliminary data.</text>
</comment>
<feature type="compositionally biased region" description="Low complexity" evidence="1">
    <location>
        <begin position="118"/>
        <end position="155"/>
    </location>
</feature>
<dbReference type="Proteomes" id="UP000612055">
    <property type="component" value="Unassembled WGS sequence"/>
</dbReference>
<keyword evidence="3" id="KW-1185">Reference proteome</keyword>
<reference evidence="2" key="1">
    <citation type="journal article" date="2020" name="bioRxiv">
        <title>Comparative genomics of Chlamydomonas.</title>
        <authorList>
            <person name="Craig R.J."/>
            <person name="Hasan A.R."/>
            <person name="Ness R.W."/>
            <person name="Keightley P.D."/>
        </authorList>
    </citation>
    <scope>NUCLEOTIDE SEQUENCE</scope>
    <source>
        <strain evidence="2">CCAP 11/70</strain>
    </source>
</reference>
<name>A0A835YF12_9CHLO</name>
<evidence type="ECO:0000313" key="2">
    <source>
        <dbReference type="EMBL" id="KAG2501483.1"/>
    </source>
</evidence>
<protein>
    <recommendedName>
        <fullName evidence="4">Tim44-like domain-containing protein</fullName>
    </recommendedName>
</protein>
<evidence type="ECO:0000313" key="3">
    <source>
        <dbReference type="Proteomes" id="UP000612055"/>
    </source>
</evidence>
<gene>
    <name evidence="2" type="ORF">HYH03_001261</name>
</gene>
<feature type="compositionally biased region" description="Low complexity" evidence="1">
    <location>
        <begin position="89"/>
        <end position="98"/>
    </location>
</feature>
<evidence type="ECO:0008006" key="4">
    <source>
        <dbReference type="Google" id="ProtNLM"/>
    </source>
</evidence>
<feature type="compositionally biased region" description="Low complexity" evidence="1">
    <location>
        <begin position="16"/>
        <end position="35"/>
    </location>
</feature>
<feature type="compositionally biased region" description="Pro residues" evidence="1">
    <location>
        <begin position="56"/>
        <end position="67"/>
    </location>
</feature>
<dbReference type="EMBL" id="JAEHOE010000002">
    <property type="protein sequence ID" value="KAG2501483.1"/>
    <property type="molecule type" value="Genomic_DNA"/>
</dbReference>
<dbReference type="AlphaFoldDB" id="A0A835YF12"/>
<evidence type="ECO:0000256" key="1">
    <source>
        <dbReference type="SAM" id="MobiDB-lite"/>
    </source>
</evidence>
<feature type="region of interest" description="Disordered" evidence="1">
    <location>
        <begin position="13"/>
        <end position="160"/>
    </location>
</feature>
<sequence length="436" mass="44272">MQRRLLPRLARHLLEPSSSAVGASPPAPSGAWSGPWTTFARGLAAPGGDQEGGRAPTPPPPGQPATPGPTADVAALQRQIAELQASLRAAQSAQGSGAPAPPGPASSSGAPAKDEPAKAAPAASSSSAKPSPSSSASASPSSASASASSASASSSTADEQVVHEHFNINEEMKQVQPVLENAERTRAFAALGLVPGEAAGTPGNTGGGWSLLYDTPPQRLLALLLGPLRHAARNVLLPGPLARLQSMSERMVKENVEHDFDAEEFLDGVREAVPAFYTAVAAGDEARLKSMAASKVAEAVLRDRARLTAVHGLEVRAAAATVTHASIGGVSLWGPASVRAFDPAWADVTGSGLSRSWLVVVVSLEANIDVTYRLVGVGGGGGAGGGGAGEGQQGQGGDVEAQGMVRRSGTWLMARGPLPRGSVNSLDSPWRVIGWW</sequence>
<proteinExistence type="predicted"/>
<dbReference type="OrthoDB" id="535021at2759"/>
<accession>A0A835YF12</accession>
<organism evidence="2 3">
    <name type="scientific">Edaphochlamys debaryana</name>
    <dbReference type="NCBI Taxonomy" id="47281"/>
    <lineage>
        <taxon>Eukaryota</taxon>
        <taxon>Viridiplantae</taxon>
        <taxon>Chlorophyta</taxon>
        <taxon>core chlorophytes</taxon>
        <taxon>Chlorophyceae</taxon>
        <taxon>CS clade</taxon>
        <taxon>Chlamydomonadales</taxon>
        <taxon>Chlamydomonadales incertae sedis</taxon>
        <taxon>Edaphochlamys</taxon>
    </lineage>
</organism>